<dbReference type="Pfam" id="PF02223">
    <property type="entry name" value="Thymidylate_kin"/>
    <property type="match status" value="1"/>
</dbReference>
<dbReference type="GO" id="GO:0005829">
    <property type="term" value="C:cytosol"/>
    <property type="evidence" value="ECO:0007669"/>
    <property type="project" value="TreeGrafter"/>
</dbReference>
<dbReference type="InterPro" id="IPR018094">
    <property type="entry name" value="Thymidylate_kinase"/>
</dbReference>
<evidence type="ECO:0000313" key="13">
    <source>
        <dbReference type="EMBL" id="KRL08501.1"/>
    </source>
</evidence>
<dbReference type="HAMAP" id="MF_00165">
    <property type="entry name" value="Thymidylate_kinase"/>
    <property type="match status" value="1"/>
</dbReference>
<dbReference type="InterPro" id="IPR018095">
    <property type="entry name" value="Thymidylate_kin_CS"/>
</dbReference>
<evidence type="ECO:0000256" key="9">
    <source>
        <dbReference type="ARBA" id="ARBA00048743"/>
    </source>
</evidence>
<dbReference type="GO" id="GO:0006227">
    <property type="term" value="P:dUDP biosynthetic process"/>
    <property type="evidence" value="ECO:0007669"/>
    <property type="project" value="TreeGrafter"/>
</dbReference>
<comment type="similarity">
    <text evidence="1 11">Belongs to the thymidylate kinase family.</text>
</comment>
<dbReference type="OrthoDB" id="9774907at2"/>
<dbReference type="Proteomes" id="UP000051330">
    <property type="component" value="Unassembled WGS sequence"/>
</dbReference>
<evidence type="ECO:0000256" key="1">
    <source>
        <dbReference type="ARBA" id="ARBA00009776"/>
    </source>
</evidence>
<dbReference type="RefSeq" id="WP_057822421.1">
    <property type="nucleotide sequence ID" value="NZ_AZEC01000022.1"/>
</dbReference>
<keyword evidence="6 11" id="KW-0547">Nucleotide-binding</keyword>
<protein>
    <recommendedName>
        <fullName evidence="3 11">Thymidylate kinase</fullName>
        <ecNumber evidence="2 11">2.7.4.9</ecNumber>
    </recommendedName>
    <alternativeName>
        <fullName evidence="11">dTMP kinase</fullName>
    </alternativeName>
</protein>
<dbReference type="EC" id="2.7.4.9" evidence="2 11"/>
<dbReference type="NCBIfam" id="TIGR00041">
    <property type="entry name" value="DTMP_kinase"/>
    <property type="match status" value="1"/>
</dbReference>
<keyword evidence="7 11" id="KW-0418">Kinase</keyword>
<comment type="function">
    <text evidence="10 11">Phosphorylation of dTMP to form dTDP in both de novo and salvage pathways of dTTP synthesis.</text>
</comment>
<proteinExistence type="inferred from homology"/>
<sequence>MSGLFISLEGPDGAGKGTMLTHLMPILKKHTSRTVVLTREPGGSPIAEKIRHLILDVANQEMTGETEALLYAAARSQHLHDIILPALAKDQIVISDRYVDSSIAYQGGGRQLGTDTVASINHFATGGVLPQLTLYVDISPEVGLSRIKKYRDTPEDRLEVAGNAFHDRVRATYLQLVHDDPQRIVALDGAAPAKELTAAAWHEIHSRFPQFFPA</sequence>
<feature type="domain" description="Thymidylate kinase-like" evidence="12">
    <location>
        <begin position="8"/>
        <end position="196"/>
    </location>
</feature>
<keyword evidence="4 11" id="KW-0808">Transferase</keyword>
<evidence type="ECO:0000256" key="3">
    <source>
        <dbReference type="ARBA" id="ARBA00017144"/>
    </source>
</evidence>
<dbReference type="PATRIC" id="fig|1423792.3.peg.1623"/>
<evidence type="ECO:0000256" key="5">
    <source>
        <dbReference type="ARBA" id="ARBA00022727"/>
    </source>
</evidence>
<evidence type="ECO:0000256" key="6">
    <source>
        <dbReference type="ARBA" id="ARBA00022741"/>
    </source>
</evidence>
<keyword evidence="5 11" id="KW-0545">Nucleotide biosynthesis</keyword>
<dbReference type="InterPro" id="IPR027417">
    <property type="entry name" value="P-loop_NTPase"/>
</dbReference>
<dbReference type="PANTHER" id="PTHR10344">
    <property type="entry name" value="THYMIDYLATE KINASE"/>
    <property type="match status" value="1"/>
</dbReference>
<reference evidence="13 14" key="1">
    <citation type="journal article" date="2015" name="Genome Announc.">
        <title>Expanding the biotechnology potential of lactobacilli through comparative genomics of 213 strains and associated genera.</title>
        <authorList>
            <person name="Sun Z."/>
            <person name="Harris H.M."/>
            <person name="McCann A."/>
            <person name="Guo C."/>
            <person name="Argimon S."/>
            <person name="Zhang W."/>
            <person name="Yang X."/>
            <person name="Jeffery I.B."/>
            <person name="Cooney J.C."/>
            <person name="Kagawa T.F."/>
            <person name="Liu W."/>
            <person name="Song Y."/>
            <person name="Salvetti E."/>
            <person name="Wrobel A."/>
            <person name="Rasinkangas P."/>
            <person name="Parkhill J."/>
            <person name="Rea M.C."/>
            <person name="O'Sullivan O."/>
            <person name="Ritari J."/>
            <person name="Douillard F.P."/>
            <person name="Paul Ross R."/>
            <person name="Yang R."/>
            <person name="Briner A.E."/>
            <person name="Felis G.E."/>
            <person name="de Vos W.M."/>
            <person name="Barrangou R."/>
            <person name="Klaenhammer T.R."/>
            <person name="Caufield P.W."/>
            <person name="Cui Y."/>
            <person name="Zhang H."/>
            <person name="O'Toole P.W."/>
        </authorList>
    </citation>
    <scope>NUCLEOTIDE SEQUENCE [LARGE SCALE GENOMIC DNA]</scope>
    <source>
        <strain evidence="13 14">DSM 12744</strain>
    </source>
</reference>
<keyword evidence="14" id="KW-1185">Reference proteome</keyword>
<dbReference type="GO" id="GO:0005524">
    <property type="term" value="F:ATP binding"/>
    <property type="evidence" value="ECO:0007669"/>
    <property type="project" value="UniProtKB-UniRule"/>
</dbReference>
<dbReference type="EMBL" id="AZEC01000022">
    <property type="protein sequence ID" value="KRL08501.1"/>
    <property type="molecule type" value="Genomic_DNA"/>
</dbReference>
<dbReference type="AlphaFoldDB" id="A0A0R1MTW4"/>
<evidence type="ECO:0000256" key="7">
    <source>
        <dbReference type="ARBA" id="ARBA00022777"/>
    </source>
</evidence>
<name>A0A0R1MTW4_9LACO</name>
<dbReference type="GO" id="GO:0006233">
    <property type="term" value="P:dTDP biosynthetic process"/>
    <property type="evidence" value="ECO:0007669"/>
    <property type="project" value="InterPro"/>
</dbReference>
<comment type="catalytic activity">
    <reaction evidence="9 11">
        <text>dTMP + ATP = dTDP + ADP</text>
        <dbReference type="Rhea" id="RHEA:13517"/>
        <dbReference type="ChEBI" id="CHEBI:30616"/>
        <dbReference type="ChEBI" id="CHEBI:58369"/>
        <dbReference type="ChEBI" id="CHEBI:63528"/>
        <dbReference type="ChEBI" id="CHEBI:456216"/>
        <dbReference type="EC" id="2.7.4.9"/>
    </reaction>
</comment>
<evidence type="ECO:0000256" key="10">
    <source>
        <dbReference type="ARBA" id="ARBA00057735"/>
    </source>
</evidence>
<evidence type="ECO:0000256" key="11">
    <source>
        <dbReference type="HAMAP-Rule" id="MF_00165"/>
    </source>
</evidence>
<evidence type="ECO:0000259" key="12">
    <source>
        <dbReference type="Pfam" id="PF02223"/>
    </source>
</evidence>
<dbReference type="PROSITE" id="PS01331">
    <property type="entry name" value="THYMIDYLATE_KINASE"/>
    <property type="match status" value="1"/>
</dbReference>
<gene>
    <name evidence="11" type="primary">tmk</name>
    <name evidence="13" type="ORF">FD09_GL001602</name>
</gene>
<dbReference type="STRING" id="1423792.FD09_GL001602"/>
<evidence type="ECO:0000256" key="8">
    <source>
        <dbReference type="ARBA" id="ARBA00022840"/>
    </source>
</evidence>
<comment type="caution">
    <text evidence="13">The sequence shown here is derived from an EMBL/GenBank/DDBJ whole genome shotgun (WGS) entry which is preliminary data.</text>
</comment>
<dbReference type="SUPFAM" id="SSF52540">
    <property type="entry name" value="P-loop containing nucleoside triphosphate hydrolases"/>
    <property type="match status" value="1"/>
</dbReference>
<dbReference type="InterPro" id="IPR039430">
    <property type="entry name" value="Thymidylate_kin-like_dom"/>
</dbReference>
<evidence type="ECO:0000256" key="4">
    <source>
        <dbReference type="ARBA" id="ARBA00022679"/>
    </source>
</evidence>
<dbReference type="CDD" id="cd01672">
    <property type="entry name" value="TMPK"/>
    <property type="match status" value="1"/>
</dbReference>
<dbReference type="FunFam" id="3.40.50.300:FF:000225">
    <property type="entry name" value="Thymidylate kinase"/>
    <property type="match status" value="1"/>
</dbReference>
<comment type="caution">
    <text evidence="11">Lacks conserved residue(s) required for the propagation of feature annotation.</text>
</comment>
<evidence type="ECO:0000256" key="2">
    <source>
        <dbReference type="ARBA" id="ARBA00012980"/>
    </source>
</evidence>
<organism evidence="13 14">
    <name type="scientific">Schleiferilactobacillus perolens DSM 12744</name>
    <dbReference type="NCBI Taxonomy" id="1423792"/>
    <lineage>
        <taxon>Bacteria</taxon>
        <taxon>Bacillati</taxon>
        <taxon>Bacillota</taxon>
        <taxon>Bacilli</taxon>
        <taxon>Lactobacillales</taxon>
        <taxon>Lactobacillaceae</taxon>
        <taxon>Schleiferilactobacillus</taxon>
    </lineage>
</organism>
<evidence type="ECO:0000313" key="14">
    <source>
        <dbReference type="Proteomes" id="UP000051330"/>
    </source>
</evidence>
<dbReference type="PANTHER" id="PTHR10344:SF4">
    <property type="entry name" value="UMP-CMP KINASE 2, MITOCHONDRIAL"/>
    <property type="match status" value="1"/>
</dbReference>
<dbReference type="GO" id="GO:0006235">
    <property type="term" value="P:dTTP biosynthetic process"/>
    <property type="evidence" value="ECO:0007669"/>
    <property type="project" value="UniProtKB-UniRule"/>
</dbReference>
<keyword evidence="8 11" id="KW-0067">ATP-binding</keyword>
<dbReference type="Gene3D" id="3.40.50.300">
    <property type="entry name" value="P-loop containing nucleotide triphosphate hydrolases"/>
    <property type="match status" value="1"/>
</dbReference>
<accession>A0A0R1MTW4</accession>
<dbReference type="GO" id="GO:0004798">
    <property type="term" value="F:dTMP kinase activity"/>
    <property type="evidence" value="ECO:0007669"/>
    <property type="project" value="UniProtKB-UniRule"/>
</dbReference>